<dbReference type="JaponicusDB" id="SJAG_00035">
    <property type="gene designation" value="dal2"/>
</dbReference>
<evidence type="ECO:0000256" key="2">
    <source>
        <dbReference type="ARBA" id="ARBA00009242"/>
    </source>
</evidence>
<evidence type="ECO:0000256" key="5">
    <source>
        <dbReference type="ARBA" id="ARBA00022801"/>
    </source>
</evidence>
<reference evidence="9 11" key="1">
    <citation type="journal article" date="2011" name="Science">
        <title>Comparative functional genomics of the fission yeasts.</title>
        <authorList>
            <person name="Rhind N."/>
            <person name="Chen Z."/>
            <person name="Yassour M."/>
            <person name="Thompson D.A."/>
            <person name="Haas B.J."/>
            <person name="Habib N."/>
            <person name="Wapinski I."/>
            <person name="Roy S."/>
            <person name="Lin M.F."/>
            <person name="Heiman D.I."/>
            <person name="Young S.K."/>
            <person name="Furuya K."/>
            <person name="Guo Y."/>
            <person name="Pidoux A."/>
            <person name="Chen H.M."/>
            <person name="Robbertse B."/>
            <person name="Goldberg J.M."/>
            <person name="Aoki K."/>
            <person name="Bayne E.H."/>
            <person name="Berlin A.M."/>
            <person name="Desjardins C.A."/>
            <person name="Dobbs E."/>
            <person name="Dukaj L."/>
            <person name="Fan L."/>
            <person name="FitzGerald M.G."/>
            <person name="French C."/>
            <person name="Gujja S."/>
            <person name="Hansen K."/>
            <person name="Keifenheim D."/>
            <person name="Levin J.Z."/>
            <person name="Mosher R.A."/>
            <person name="Mueller C.A."/>
            <person name="Pfiffner J."/>
            <person name="Priest M."/>
            <person name="Russ C."/>
            <person name="Smialowska A."/>
            <person name="Swoboda P."/>
            <person name="Sykes S.M."/>
            <person name="Vaughn M."/>
            <person name="Vengrova S."/>
            <person name="Yoder R."/>
            <person name="Zeng Q."/>
            <person name="Allshire R."/>
            <person name="Baulcombe D."/>
            <person name="Birren B.W."/>
            <person name="Brown W."/>
            <person name="Ekwall K."/>
            <person name="Kellis M."/>
            <person name="Leatherwood J."/>
            <person name="Levin H."/>
            <person name="Margalit H."/>
            <person name="Martienssen R."/>
            <person name="Nieduszynski C.A."/>
            <person name="Spatafora J.W."/>
            <person name="Friedman N."/>
            <person name="Dalgaard J.Z."/>
            <person name="Baumann P."/>
            <person name="Niki H."/>
            <person name="Regev A."/>
            <person name="Nusbaum C."/>
        </authorList>
    </citation>
    <scope>NUCLEOTIDE SEQUENCE [LARGE SCALE GENOMIC DNA]</scope>
    <source>
        <strain evidence="11">yFS275 / FY16936</strain>
    </source>
</reference>
<dbReference type="SUPFAM" id="SSF49785">
    <property type="entry name" value="Galactose-binding domain-like"/>
    <property type="match status" value="2"/>
</dbReference>
<evidence type="ECO:0000256" key="1">
    <source>
        <dbReference type="ARBA" id="ARBA00001314"/>
    </source>
</evidence>
<comment type="similarity">
    <text evidence="2">Belongs to the allantoicase family.</text>
</comment>
<dbReference type="Gene3D" id="2.60.120.260">
    <property type="entry name" value="Galactose-binding domain-like"/>
    <property type="match status" value="2"/>
</dbReference>
<dbReference type="EC" id="3.5.3.4" evidence="3"/>
<comment type="pathway">
    <text evidence="7">Nitrogen metabolism; (S)-allantoin degradation; (S)-ureidoglycolate from allantoate (aminidohydrolase route): step 1/1.</text>
</comment>
<comment type="function">
    <text evidence="6">Utilization of purines as secondary nitrogen sources, when primary sources are limiting.</text>
</comment>
<dbReference type="GO" id="GO:0006144">
    <property type="term" value="P:purine nucleobase metabolic process"/>
    <property type="evidence" value="ECO:0007669"/>
    <property type="project" value="UniProtKB-KW"/>
</dbReference>
<dbReference type="OrthoDB" id="10266039at2759"/>
<dbReference type="FunFam" id="2.60.120.260:FF:000078">
    <property type="entry name" value="DAL2p Allantoicase"/>
    <property type="match status" value="1"/>
</dbReference>
<dbReference type="HOGENOM" id="CLU_038797_0_0_1"/>
<evidence type="ECO:0000256" key="7">
    <source>
        <dbReference type="ARBA" id="ARBA00060607"/>
    </source>
</evidence>
<dbReference type="FunFam" id="2.60.120.260:FF:000059">
    <property type="entry name" value="Probable allantoicase"/>
    <property type="match status" value="1"/>
</dbReference>
<evidence type="ECO:0000256" key="3">
    <source>
        <dbReference type="ARBA" id="ARBA00012170"/>
    </source>
</evidence>
<proteinExistence type="inferred from homology"/>
<gene>
    <name evidence="10" type="primary">dal2</name>
    <name evidence="9" type="ORF">SJAG_00035</name>
</gene>
<dbReference type="GO" id="GO:0004037">
    <property type="term" value="F:allantoicase activity"/>
    <property type="evidence" value="ECO:0000318"/>
    <property type="project" value="GO_Central"/>
</dbReference>
<dbReference type="InterPro" id="IPR015908">
    <property type="entry name" value="Allantoicase_dom"/>
</dbReference>
<dbReference type="NCBIfam" id="TIGR02961">
    <property type="entry name" value="allantoicase"/>
    <property type="match status" value="1"/>
</dbReference>
<keyword evidence="11" id="KW-1185">Reference proteome</keyword>
<dbReference type="RefSeq" id="XP_002171336.1">
    <property type="nucleotide sequence ID" value="XM_002171300.1"/>
</dbReference>
<dbReference type="PANTHER" id="PTHR12045:SF3">
    <property type="entry name" value="INACTIVE ALLANTOICASE-RELATED"/>
    <property type="match status" value="1"/>
</dbReference>
<dbReference type="PANTHER" id="PTHR12045">
    <property type="entry name" value="ALLANTOICASE"/>
    <property type="match status" value="1"/>
</dbReference>
<evidence type="ECO:0000256" key="6">
    <source>
        <dbReference type="ARBA" id="ARBA00056910"/>
    </source>
</evidence>
<evidence type="ECO:0000313" key="9">
    <source>
        <dbReference type="EMBL" id="EEB05043.1"/>
    </source>
</evidence>
<keyword evidence="5" id="KW-0378">Hydrolase</keyword>
<dbReference type="OMA" id="MDDGWET"/>
<organism evidence="9 11">
    <name type="scientific">Schizosaccharomyces japonicus (strain yFS275 / FY16936)</name>
    <name type="common">Fission yeast</name>
    <dbReference type="NCBI Taxonomy" id="402676"/>
    <lineage>
        <taxon>Eukaryota</taxon>
        <taxon>Fungi</taxon>
        <taxon>Dikarya</taxon>
        <taxon>Ascomycota</taxon>
        <taxon>Taphrinomycotina</taxon>
        <taxon>Schizosaccharomycetes</taxon>
        <taxon>Schizosaccharomycetales</taxon>
        <taxon>Schizosaccharomycetaceae</taxon>
        <taxon>Schizosaccharomyces</taxon>
    </lineage>
</organism>
<protein>
    <recommendedName>
        <fullName evidence="3">allantoicase</fullName>
        <ecNumber evidence="3">3.5.3.4</ecNumber>
    </recommendedName>
</protein>
<dbReference type="eggNOG" id="KOG4145">
    <property type="taxonomic scope" value="Eukaryota"/>
</dbReference>
<feature type="domain" description="Allantoicase" evidence="8">
    <location>
        <begin position="201"/>
        <end position="340"/>
    </location>
</feature>
<comment type="catalytic activity">
    <reaction evidence="1">
        <text>allantoate + H2O = (S)-ureidoglycolate + urea</text>
        <dbReference type="Rhea" id="RHEA:11016"/>
        <dbReference type="ChEBI" id="CHEBI:15377"/>
        <dbReference type="ChEBI" id="CHEBI:16199"/>
        <dbReference type="ChEBI" id="CHEBI:17536"/>
        <dbReference type="ChEBI" id="CHEBI:57296"/>
        <dbReference type="EC" id="3.5.3.4"/>
    </reaction>
</comment>
<name>B6JUU1_SCHJY</name>
<dbReference type="GO" id="GO:0000256">
    <property type="term" value="P:allantoin catabolic process"/>
    <property type="evidence" value="ECO:0000318"/>
    <property type="project" value="GO_Central"/>
</dbReference>
<evidence type="ECO:0000256" key="4">
    <source>
        <dbReference type="ARBA" id="ARBA00022631"/>
    </source>
</evidence>
<dbReference type="VEuPathDB" id="FungiDB:SJAG_00035"/>
<dbReference type="InterPro" id="IPR005164">
    <property type="entry name" value="Allantoicase"/>
</dbReference>
<sequence length="343" mass="38105">MAVPNIKRIDVTEFDHILGQNTVDLVCESLGGSVIACSDEFFAAAKNLINAKPPIRKEGHFVETGAWYDGWETRRHNPKPSDWVVIKLGVPSGHVLGCEIDTAFFSGNHAPEVSVEGTFVAEGNTVTAQTEWIPILPRIACGPSQRHIFQLLTPPSESFTHVRLQQYPDGGIARFRLYGTVIPVFPVDLEARIDLAHMYSGGLAVQCSDQHFGRRDNLLLPGRGVDMGDGWETARSRVPGHTDWVIVKLGAEGYIDDILVDTNHFKGNYPKEVYLEATNTSEQVPSASCVWNLILPAHKLGPHMEHTFAQLQNNNIPYTHVRMTIVPDGGVKRLRVYGRRVIR</sequence>
<dbReference type="PIRSF" id="PIRSF016516">
    <property type="entry name" value="Allantoicase"/>
    <property type="match status" value="1"/>
</dbReference>
<evidence type="ECO:0000313" key="10">
    <source>
        <dbReference type="JaponicusDB" id="SJAG_00035"/>
    </source>
</evidence>
<keyword evidence="4" id="KW-0659">Purine metabolism</keyword>
<dbReference type="HAMAP" id="MF_00813">
    <property type="entry name" value="Allantoicase"/>
    <property type="match status" value="1"/>
</dbReference>
<feature type="domain" description="Allantoicase" evidence="8">
    <location>
        <begin position="31"/>
        <end position="181"/>
    </location>
</feature>
<evidence type="ECO:0000313" key="11">
    <source>
        <dbReference type="Proteomes" id="UP000001744"/>
    </source>
</evidence>
<dbReference type="Proteomes" id="UP000001744">
    <property type="component" value="Unassembled WGS sequence"/>
</dbReference>
<accession>B6JUU1</accession>
<dbReference type="InterPro" id="IPR008979">
    <property type="entry name" value="Galactose-bd-like_sf"/>
</dbReference>
<evidence type="ECO:0000259" key="8">
    <source>
        <dbReference type="Pfam" id="PF03561"/>
    </source>
</evidence>
<dbReference type="GeneID" id="7050975"/>
<dbReference type="Pfam" id="PF03561">
    <property type="entry name" value="Allantoicase"/>
    <property type="match status" value="2"/>
</dbReference>
<dbReference type="AlphaFoldDB" id="B6JUU1"/>
<dbReference type="STRING" id="402676.B6JUU1"/>
<dbReference type="EMBL" id="KE651166">
    <property type="protein sequence ID" value="EEB05043.1"/>
    <property type="molecule type" value="Genomic_DNA"/>
</dbReference>